<accession>A0A858RIY4</accession>
<dbReference type="PROSITE" id="PS51257">
    <property type="entry name" value="PROKAR_LIPOPROTEIN"/>
    <property type="match status" value="1"/>
</dbReference>
<gene>
    <name evidence="2" type="ORF">HHL09_13755</name>
</gene>
<dbReference type="GO" id="GO:0009055">
    <property type="term" value="F:electron transfer activity"/>
    <property type="evidence" value="ECO:0007669"/>
    <property type="project" value="InterPro"/>
</dbReference>
<evidence type="ECO:0000313" key="2">
    <source>
        <dbReference type="EMBL" id="QJE96802.1"/>
    </source>
</evidence>
<dbReference type="InterPro" id="IPR036909">
    <property type="entry name" value="Cyt_c-like_dom_sf"/>
</dbReference>
<feature type="chain" id="PRO_5032441644" description="Cytochrome c" evidence="1">
    <location>
        <begin position="23"/>
        <end position="99"/>
    </location>
</feature>
<proteinExistence type="predicted"/>
<evidence type="ECO:0000256" key="1">
    <source>
        <dbReference type="SAM" id="SignalP"/>
    </source>
</evidence>
<keyword evidence="1" id="KW-0732">Signal</keyword>
<dbReference type="RefSeq" id="WP_169455202.1">
    <property type="nucleotide sequence ID" value="NZ_CP051774.1"/>
</dbReference>
<sequence length="99" mass="10522">MKKSLLIVPLLLLAACATQVKTAPAPDAAMSQRSGVKMETLQRGHTVYLSQCGRCHQHIMPADVTKSDWHVVVPGMAWNAGISAADEKALAAYLTAAAH</sequence>
<dbReference type="KEGG" id="luo:HHL09_13755"/>
<reference evidence="2 3" key="1">
    <citation type="submission" date="2020-04" db="EMBL/GenBank/DDBJ databases">
        <title>Luteolibacter sp. G-1-1-1 isolated from soil.</title>
        <authorList>
            <person name="Dahal R.H."/>
        </authorList>
    </citation>
    <scope>NUCLEOTIDE SEQUENCE [LARGE SCALE GENOMIC DNA]</scope>
    <source>
        <strain evidence="2 3">G-1-1-1</strain>
    </source>
</reference>
<dbReference type="Proteomes" id="UP000501812">
    <property type="component" value="Chromosome"/>
</dbReference>
<dbReference type="AlphaFoldDB" id="A0A858RIY4"/>
<dbReference type="SUPFAM" id="SSF46626">
    <property type="entry name" value="Cytochrome c"/>
    <property type="match status" value="1"/>
</dbReference>
<keyword evidence="3" id="KW-1185">Reference proteome</keyword>
<protein>
    <recommendedName>
        <fullName evidence="4">Cytochrome c</fullName>
    </recommendedName>
</protein>
<dbReference type="EMBL" id="CP051774">
    <property type="protein sequence ID" value="QJE96802.1"/>
    <property type="molecule type" value="Genomic_DNA"/>
</dbReference>
<dbReference type="GO" id="GO:0020037">
    <property type="term" value="F:heme binding"/>
    <property type="evidence" value="ECO:0007669"/>
    <property type="project" value="InterPro"/>
</dbReference>
<evidence type="ECO:0000313" key="3">
    <source>
        <dbReference type="Proteomes" id="UP000501812"/>
    </source>
</evidence>
<feature type="signal peptide" evidence="1">
    <location>
        <begin position="1"/>
        <end position="22"/>
    </location>
</feature>
<organism evidence="2 3">
    <name type="scientific">Luteolibacter luteus</name>
    <dbReference type="NCBI Taxonomy" id="2728835"/>
    <lineage>
        <taxon>Bacteria</taxon>
        <taxon>Pseudomonadati</taxon>
        <taxon>Verrucomicrobiota</taxon>
        <taxon>Verrucomicrobiia</taxon>
        <taxon>Verrucomicrobiales</taxon>
        <taxon>Verrucomicrobiaceae</taxon>
        <taxon>Luteolibacter</taxon>
    </lineage>
</organism>
<name>A0A858RIY4_9BACT</name>
<evidence type="ECO:0008006" key="4">
    <source>
        <dbReference type="Google" id="ProtNLM"/>
    </source>
</evidence>